<organism evidence="11 12">
    <name type="scientific">Pseudomonas wadenswilerensis</name>
    <dbReference type="NCBI Taxonomy" id="1785161"/>
    <lineage>
        <taxon>Bacteria</taxon>
        <taxon>Pseudomonadati</taxon>
        <taxon>Pseudomonadota</taxon>
        <taxon>Gammaproteobacteria</taxon>
        <taxon>Pseudomonadales</taxon>
        <taxon>Pseudomonadaceae</taxon>
        <taxon>Pseudomonas</taxon>
    </lineage>
</organism>
<dbReference type="Proteomes" id="UP000255177">
    <property type="component" value="Unassembled WGS sequence"/>
</dbReference>
<keyword evidence="6" id="KW-0997">Cell inner membrane</keyword>
<dbReference type="GO" id="GO:0005886">
    <property type="term" value="C:plasma membrane"/>
    <property type="evidence" value="ECO:0007669"/>
    <property type="project" value="UniProtKB-SubCell"/>
</dbReference>
<evidence type="ECO:0000256" key="1">
    <source>
        <dbReference type="ARBA" id="ARBA00004533"/>
    </source>
</evidence>
<accession>A0A380T652</accession>
<dbReference type="Pfam" id="PF01203">
    <property type="entry name" value="T2SSN"/>
    <property type="match status" value="1"/>
</dbReference>
<evidence type="ECO:0000256" key="2">
    <source>
        <dbReference type="ARBA" id="ARBA00007208"/>
    </source>
</evidence>
<evidence type="ECO:0000256" key="3">
    <source>
        <dbReference type="ARBA" id="ARBA00021563"/>
    </source>
</evidence>
<evidence type="ECO:0000256" key="4">
    <source>
        <dbReference type="ARBA" id="ARBA00022448"/>
    </source>
</evidence>
<keyword evidence="4" id="KW-0813">Transport</keyword>
<reference evidence="12" key="1">
    <citation type="submission" date="2018-07" db="EMBL/GenBank/DDBJ databases">
        <authorList>
            <person name="Blom J."/>
        </authorList>
    </citation>
    <scope>NUCLEOTIDE SEQUENCE [LARGE SCALE GENOMIC DNA]</scope>
    <source>
        <strain evidence="12">CCOS 864</strain>
    </source>
</reference>
<dbReference type="InterPro" id="IPR022792">
    <property type="entry name" value="T2SS_protein-GspN"/>
</dbReference>
<protein>
    <recommendedName>
        <fullName evidence="3">Type II secretion system protein N</fullName>
    </recommendedName>
    <alternativeName>
        <fullName evidence="10">General secretion pathway protein N</fullName>
    </alternativeName>
</protein>
<evidence type="ECO:0000256" key="10">
    <source>
        <dbReference type="ARBA" id="ARBA00030772"/>
    </source>
</evidence>
<sequence>MKRVGWFSLVFSLTVLAGLPARWLLAPVAAEGVSGSLWQGQAQRLGQVGPVAWHWQPWRLRAQVELGFQGQSWQVKVAGWPWNWSAAVEPLQRTLTMPSSYRLTGEWSGRIDVQGSGRQCRVSQGEIAGRNLALVAPWSVPLGAARVRIDCTAGMHLLAQLQLQGQHQGELDADLLARRGNLQGEVTPGTALYPVLLAAGWLKTDGTRMNRNLRW</sequence>
<dbReference type="EMBL" id="UIDD01000010">
    <property type="protein sequence ID" value="SUQ64991.1"/>
    <property type="molecule type" value="Genomic_DNA"/>
</dbReference>
<dbReference type="GO" id="GO:0015628">
    <property type="term" value="P:protein secretion by the type II secretion system"/>
    <property type="evidence" value="ECO:0007669"/>
    <property type="project" value="InterPro"/>
</dbReference>
<evidence type="ECO:0000256" key="5">
    <source>
        <dbReference type="ARBA" id="ARBA00022475"/>
    </source>
</evidence>
<keyword evidence="5" id="KW-1003">Cell membrane</keyword>
<gene>
    <name evidence="11" type="ORF">CCOS864_04461</name>
</gene>
<evidence type="ECO:0000256" key="8">
    <source>
        <dbReference type="ARBA" id="ARBA00022927"/>
    </source>
</evidence>
<dbReference type="RefSeq" id="WP_167458917.1">
    <property type="nucleotide sequence ID" value="NZ_CBCSFG010000018.1"/>
</dbReference>
<comment type="similarity">
    <text evidence="2">Belongs to the GSP N family.</text>
</comment>
<keyword evidence="8" id="KW-0653">Protein transport</keyword>
<evidence type="ECO:0000256" key="7">
    <source>
        <dbReference type="ARBA" id="ARBA00022692"/>
    </source>
</evidence>
<dbReference type="AlphaFoldDB" id="A0A380T652"/>
<keyword evidence="9" id="KW-0472">Membrane</keyword>
<evidence type="ECO:0000313" key="11">
    <source>
        <dbReference type="EMBL" id="SUQ64991.1"/>
    </source>
</evidence>
<comment type="subcellular location">
    <subcellularLocation>
        <location evidence="1">Cell inner membrane</location>
    </subcellularLocation>
</comment>
<evidence type="ECO:0000256" key="9">
    <source>
        <dbReference type="ARBA" id="ARBA00023136"/>
    </source>
</evidence>
<evidence type="ECO:0000313" key="12">
    <source>
        <dbReference type="Proteomes" id="UP000255177"/>
    </source>
</evidence>
<evidence type="ECO:0000256" key="6">
    <source>
        <dbReference type="ARBA" id="ARBA00022519"/>
    </source>
</evidence>
<proteinExistence type="inferred from homology"/>
<dbReference type="GO" id="GO:0015627">
    <property type="term" value="C:type II protein secretion system complex"/>
    <property type="evidence" value="ECO:0007669"/>
    <property type="project" value="InterPro"/>
</dbReference>
<keyword evidence="12" id="KW-1185">Reference proteome</keyword>
<name>A0A380T652_9PSED</name>
<keyword evidence="7" id="KW-0812">Transmembrane</keyword>